<sequence>MDGRQLTSKARFLLFLAVSGFFIAVFFNMYLANQLHDHDYGDFKVAEAFFNLGAMIAMLGGGGAAIRFLGKPMAEGKSDVIWEFVRTFTLLILLCSSFLALLIWLGSLMHWHFMEAELHPLMVMAFSIPFGALTLLLSGVLQTAKRSDLAYLPWMLLFPTLQFGFCVFLQEYLNALTEFTAVLATMSAALGVAVLQVFFVFRLRLMRVQRAPHSRQTKVWLVVALPMMFISALQIAISQVDIYMLEILGNETQVGHFAAAVTTVNFYYLLKMAVARACIPYMLEAWSLGREATVFLNRRGFQQLISFSTVLAIICIVMGEEILLLYGDGHDAAFTALMILLVGYVPFTVLGMSADWLKYVGHERFVMVSLALCILTNVCLNIVFIPAFGMNGAALATAISMVGYTIVLTLKQRQILGIYPWSESMPVSITRWLPLQRRS</sequence>
<dbReference type="AlphaFoldDB" id="A0A5S9QYS0"/>
<keyword evidence="3 6" id="KW-0812">Transmembrane</keyword>
<feature type="transmembrane region" description="Helical" evidence="6">
    <location>
        <begin position="12"/>
        <end position="32"/>
    </location>
</feature>
<organism evidence="7 8">
    <name type="scientific">BD1-7 clade bacterium</name>
    <dbReference type="NCBI Taxonomy" id="2029982"/>
    <lineage>
        <taxon>Bacteria</taxon>
        <taxon>Pseudomonadati</taxon>
        <taxon>Pseudomonadota</taxon>
        <taxon>Gammaproteobacteria</taxon>
        <taxon>Cellvibrionales</taxon>
        <taxon>Spongiibacteraceae</taxon>
        <taxon>BD1-7 clade</taxon>
    </lineage>
</organism>
<comment type="subcellular location">
    <subcellularLocation>
        <location evidence="1">Cell membrane</location>
        <topology evidence="1">Multi-pass membrane protein</topology>
    </subcellularLocation>
</comment>
<dbReference type="InterPro" id="IPR050833">
    <property type="entry name" value="Poly_Biosynth_Transport"/>
</dbReference>
<keyword evidence="8" id="KW-1185">Reference proteome</keyword>
<feature type="transmembrane region" description="Helical" evidence="6">
    <location>
        <begin position="332"/>
        <end position="353"/>
    </location>
</feature>
<dbReference type="GO" id="GO:0005886">
    <property type="term" value="C:plasma membrane"/>
    <property type="evidence" value="ECO:0007669"/>
    <property type="project" value="UniProtKB-SubCell"/>
</dbReference>
<keyword evidence="2" id="KW-1003">Cell membrane</keyword>
<dbReference type="EMBL" id="CACSIO010000061">
    <property type="protein sequence ID" value="CAA0125177.1"/>
    <property type="molecule type" value="Genomic_DNA"/>
</dbReference>
<protein>
    <submittedName>
        <fullName evidence="7">Uncharacterized protein</fullName>
    </submittedName>
</protein>
<dbReference type="InterPro" id="IPR002797">
    <property type="entry name" value="Polysacc_synth"/>
</dbReference>
<feature type="transmembrane region" description="Helical" evidence="6">
    <location>
        <begin position="257"/>
        <end position="283"/>
    </location>
</feature>
<evidence type="ECO:0000256" key="6">
    <source>
        <dbReference type="SAM" id="Phobius"/>
    </source>
</evidence>
<evidence type="ECO:0000256" key="5">
    <source>
        <dbReference type="ARBA" id="ARBA00023136"/>
    </source>
</evidence>
<feature type="transmembrane region" description="Helical" evidence="6">
    <location>
        <begin position="393"/>
        <end position="410"/>
    </location>
</feature>
<evidence type="ECO:0000313" key="7">
    <source>
        <dbReference type="EMBL" id="CAA0125177.1"/>
    </source>
</evidence>
<name>A0A5S9QYS0_9GAMM</name>
<dbReference type="PANTHER" id="PTHR30250:SF11">
    <property type="entry name" value="O-ANTIGEN TRANSPORTER-RELATED"/>
    <property type="match status" value="1"/>
</dbReference>
<evidence type="ECO:0000313" key="8">
    <source>
        <dbReference type="Proteomes" id="UP000441399"/>
    </source>
</evidence>
<feature type="transmembrane region" description="Helical" evidence="6">
    <location>
        <begin position="149"/>
        <end position="173"/>
    </location>
</feature>
<evidence type="ECO:0000256" key="4">
    <source>
        <dbReference type="ARBA" id="ARBA00022989"/>
    </source>
</evidence>
<gene>
    <name evidence="7" type="ORF">OPDIPICF_03383</name>
</gene>
<dbReference type="Pfam" id="PF01943">
    <property type="entry name" value="Polysacc_synt"/>
    <property type="match status" value="1"/>
</dbReference>
<feature type="transmembrane region" description="Helical" evidence="6">
    <location>
        <begin position="90"/>
        <end position="112"/>
    </location>
</feature>
<dbReference type="OrthoDB" id="103403at2"/>
<feature type="transmembrane region" description="Helical" evidence="6">
    <location>
        <begin position="219"/>
        <end position="237"/>
    </location>
</feature>
<accession>A0A5S9QYS0</accession>
<reference evidence="7 8" key="1">
    <citation type="submission" date="2019-11" db="EMBL/GenBank/DDBJ databases">
        <authorList>
            <person name="Holert J."/>
        </authorList>
    </citation>
    <scope>NUCLEOTIDE SEQUENCE [LARGE SCALE GENOMIC DNA]</scope>
    <source>
        <strain evidence="7">SB11_3</strain>
    </source>
</reference>
<feature type="transmembrane region" description="Helical" evidence="6">
    <location>
        <begin position="48"/>
        <end position="69"/>
    </location>
</feature>
<feature type="transmembrane region" description="Helical" evidence="6">
    <location>
        <begin position="118"/>
        <end position="137"/>
    </location>
</feature>
<keyword evidence="4 6" id="KW-1133">Transmembrane helix</keyword>
<keyword evidence="5 6" id="KW-0472">Membrane</keyword>
<evidence type="ECO:0000256" key="2">
    <source>
        <dbReference type="ARBA" id="ARBA00022475"/>
    </source>
</evidence>
<feature type="transmembrane region" description="Helical" evidence="6">
    <location>
        <begin position="365"/>
        <end position="387"/>
    </location>
</feature>
<proteinExistence type="predicted"/>
<feature type="transmembrane region" description="Helical" evidence="6">
    <location>
        <begin position="304"/>
        <end position="326"/>
    </location>
</feature>
<dbReference type="CDD" id="cd13128">
    <property type="entry name" value="MATE_Wzx_like"/>
    <property type="match status" value="1"/>
</dbReference>
<feature type="transmembrane region" description="Helical" evidence="6">
    <location>
        <begin position="179"/>
        <end position="199"/>
    </location>
</feature>
<dbReference type="Proteomes" id="UP000441399">
    <property type="component" value="Unassembled WGS sequence"/>
</dbReference>
<dbReference type="PANTHER" id="PTHR30250">
    <property type="entry name" value="PST FAMILY PREDICTED COLANIC ACID TRANSPORTER"/>
    <property type="match status" value="1"/>
</dbReference>
<evidence type="ECO:0000256" key="1">
    <source>
        <dbReference type="ARBA" id="ARBA00004651"/>
    </source>
</evidence>
<evidence type="ECO:0000256" key="3">
    <source>
        <dbReference type="ARBA" id="ARBA00022692"/>
    </source>
</evidence>